<evidence type="ECO:0000313" key="7">
    <source>
        <dbReference type="Proteomes" id="UP001160142"/>
    </source>
</evidence>
<accession>A0ABT6KN53</accession>
<dbReference type="NCBIfam" id="TIGR03856">
    <property type="entry name" value="F420_MSMEG_2906"/>
    <property type="match status" value="1"/>
</dbReference>
<dbReference type="PANTHER" id="PTHR42847">
    <property type="entry name" value="ALKANESULFONATE MONOOXYGENASE"/>
    <property type="match status" value="1"/>
</dbReference>
<dbReference type="Pfam" id="PF00296">
    <property type="entry name" value="Bac_luciferase"/>
    <property type="match status" value="1"/>
</dbReference>
<keyword evidence="2" id="KW-0288">FMN</keyword>
<keyword evidence="7" id="KW-1185">Reference proteome</keyword>
<dbReference type="CDD" id="cd01097">
    <property type="entry name" value="Tetrahydromethanopterin_reductase"/>
    <property type="match status" value="1"/>
</dbReference>
<evidence type="ECO:0000259" key="5">
    <source>
        <dbReference type="Pfam" id="PF00296"/>
    </source>
</evidence>
<proteinExistence type="predicted"/>
<dbReference type="PANTHER" id="PTHR42847:SF8">
    <property type="entry name" value="CONSERVED PROTEIN"/>
    <property type="match status" value="1"/>
</dbReference>
<evidence type="ECO:0000256" key="1">
    <source>
        <dbReference type="ARBA" id="ARBA00022630"/>
    </source>
</evidence>
<comment type="caution">
    <text evidence="6">The sequence shown here is derived from an EMBL/GenBank/DDBJ whole genome shotgun (WGS) entry which is preliminary data.</text>
</comment>
<dbReference type="InterPro" id="IPR050172">
    <property type="entry name" value="SsuD_RutA_monooxygenase"/>
</dbReference>
<evidence type="ECO:0000256" key="2">
    <source>
        <dbReference type="ARBA" id="ARBA00022643"/>
    </source>
</evidence>
<protein>
    <submittedName>
        <fullName evidence="6">F420-dependent oxidoreductase</fullName>
    </submittedName>
</protein>
<gene>
    <name evidence="6" type="ORF">M2152_001621</name>
</gene>
<name>A0ABT6KN53_9MICO</name>
<dbReference type="RefSeq" id="WP_322133754.1">
    <property type="nucleotide sequence ID" value="NZ_CP085036.1"/>
</dbReference>
<dbReference type="Gene3D" id="3.20.20.30">
    <property type="entry name" value="Luciferase-like domain"/>
    <property type="match status" value="1"/>
</dbReference>
<dbReference type="Proteomes" id="UP001160142">
    <property type="component" value="Unassembled WGS sequence"/>
</dbReference>
<reference evidence="6 7" key="1">
    <citation type="submission" date="2023-04" db="EMBL/GenBank/DDBJ databases">
        <title>Genome Encyclopedia of Bacteria and Archaea VI: Functional Genomics of Type Strains.</title>
        <authorList>
            <person name="Whitman W."/>
        </authorList>
    </citation>
    <scope>NUCLEOTIDE SEQUENCE [LARGE SCALE GENOMIC DNA]</scope>
    <source>
        <strain evidence="6 7">SG_E_30_P1</strain>
    </source>
</reference>
<dbReference type="EMBL" id="JARXVQ010000001">
    <property type="protein sequence ID" value="MDH6181439.1"/>
    <property type="molecule type" value="Genomic_DNA"/>
</dbReference>
<sequence>MTRRVRIGAQVAPQHATWHEISSAVRRAEDLGVDVIFNWDHFFPLTGDPDGAHFEAWTMLAAMAESTERVEFGPLVNCTIFRNADLQADMARTIDHISGGRFIFGTGAGWFEREFDEYGYPFGTPGQRLDILADDLDRIRVRWSKLNPPPLRDIPVLIGGKGEQKTLRIVAQHADIWHSFVEPEIYRQKAKVLARWCHEIGRSISDIEFASGTGPRGQGSLDHAYLDEQHAVGITLFSAPMMGPEFDDSAVRALLEWRASRGLE</sequence>
<feature type="domain" description="Luciferase-like" evidence="5">
    <location>
        <begin position="10"/>
        <end position="211"/>
    </location>
</feature>
<dbReference type="InterPro" id="IPR011251">
    <property type="entry name" value="Luciferase-like_dom"/>
</dbReference>
<dbReference type="SUPFAM" id="SSF51679">
    <property type="entry name" value="Bacterial luciferase-like"/>
    <property type="match status" value="1"/>
</dbReference>
<evidence type="ECO:0000256" key="4">
    <source>
        <dbReference type="ARBA" id="ARBA00023033"/>
    </source>
</evidence>
<dbReference type="InterPro" id="IPR036661">
    <property type="entry name" value="Luciferase-like_sf"/>
</dbReference>
<keyword evidence="4" id="KW-0503">Monooxygenase</keyword>
<keyword evidence="1" id="KW-0285">Flavoprotein</keyword>
<keyword evidence="3" id="KW-0560">Oxidoreductase</keyword>
<evidence type="ECO:0000256" key="3">
    <source>
        <dbReference type="ARBA" id="ARBA00023002"/>
    </source>
</evidence>
<evidence type="ECO:0000313" key="6">
    <source>
        <dbReference type="EMBL" id="MDH6181439.1"/>
    </source>
</evidence>
<organism evidence="6 7">
    <name type="scientific">Antiquaquibacter oligotrophicus</name>
    <dbReference type="NCBI Taxonomy" id="2880260"/>
    <lineage>
        <taxon>Bacteria</taxon>
        <taxon>Bacillati</taxon>
        <taxon>Actinomycetota</taxon>
        <taxon>Actinomycetes</taxon>
        <taxon>Micrococcales</taxon>
        <taxon>Microbacteriaceae</taxon>
        <taxon>Antiquaquibacter</taxon>
    </lineage>
</organism>
<dbReference type="InterPro" id="IPR022480">
    <property type="entry name" value="F420_MSMEG2906"/>
</dbReference>